<evidence type="ECO:0008006" key="3">
    <source>
        <dbReference type="Google" id="ProtNLM"/>
    </source>
</evidence>
<dbReference type="Proteomes" id="UP000216361">
    <property type="component" value="Unassembled WGS sequence"/>
</dbReference>
<comment type="caution">
    <text evidence="1">The sequence shown here is derived from an EMBL/GenBank/DDBJ whole genome shotgun (WGS) entry which is preliminary data.</text>
</comment>
<dbReference type="InterPro" id="IPR028082">
    <property type="entry name" value="Peripla_BP_I"/>
</dbReference>
<reference evidence="1 2" key="1">
    <citation type="submission" date="2017-07" db="EMBL/GenBank/DDBJ databases">
        <title>Elstera cyanobacteriorum sp. nov., a novel bacterium isolated from cyanobacterial aggregates in a eutrophic lake.</title>
        <authorList>
            <person name="Cai H."/>
        </authorList>
    </citation>
    <scope>NUCLEOTIDE SEQUENCE [LARGE SCALE GENOMIC DNA]</scope>
    <source>
        <strain evidence="1 2">TH019</strain>
    </source>
</reference>
<dbReference type="PANTHER" id="PTHR47628:SF1">
    <property type="entry name" value="ALIPHATIC AMIDASE EXPRESSION-REGULATING PROTEIN"/>
    <property type="match status" value="1"/>
</dbReference>
<sequence>MVKRRRRNGFMVGVFVTVVATLAAMGAIRIALDGPPASTRPIKIGLLIARTGPLSVADRNVEKAQRLAIQEINTAGGLLGRPLEAVTADTMSDNAVALAEVQRLLGREKVPAIFGCATSGCRKSVRPLIEAADAGLIYPYPTEGIEESPNILYLGSAPNQQIIPVIKWSMDTLGRRIFIVGLDGVNARIAARLVRLQTNALRGQVVGEEYVSHTTQDFGTVLARIQAARPDVIFNFSAGTINGPFTTALRGAGIMSNHTPVMSFAVTEDDIRAIGPLLMAGDYVVQSSFNSIRTAESEAFKARLLRGFGPEVPVTAAMEAAYVGIHLWARAVRDAQSVAWRDVRPVLGGLSFLAPGGVISIDPFTFYAWKTVRIGKITDDGQIDTVWDSSRPVRPVPFPTLLDPDDWQHALDRLYDAWGARWEPPLADARTIR</sequence>
<proteinExistence type="predicted"/>
<dbReference type="CDD" id="cd06355">
    <property type="entry name" value="PBP1_FmdD-like"/>
    <property type="match status" value="1"/>
</dbReference>
<dbReference type="Pfam" id="PF13433">
    <property type="entry name" value="Peripla_BP_5"/>
    <property type="match status" value="1"/>
</dbReference>
<dbReference type="PANTHER" id="PTHR47628">
    <property type="match status" value="1"/>
</dbReference>
<dbReference type="OrthoDB" id="9802022at2"/>
<dbReference type="EMBL" id="NOXS01000034">
    <property type="protein sequence ID" value="OYQ17412.1"/>
    <property type="molecule type" value="Genomic_DNA"/>
</dbReference>
<protein>
    <recommendedName>
        <fullName evidence="3">Leucine-binding protein domain-containing protein</fullName>
    </recommendedName>
</protein>
<evidence type="ECO:0000313" key="2">
    <source>
        <dbReference type="Proteomes" id="UP000216361"/>
    </source>
</evidence>
<evidence type="ECO:0000313" key="1">
    <source>
        <dbReference type="EMBL" id="OYQ17412.1"/>
    </source>
</evidence>
<dbReference type="InterPro" id="IPR017777">
    <property type="entry name" value="ABC_urea-bd_UrtA"/>
</dbReference>
<name>A0A255XKJ1_9PROT</name>
<dbReference type="RefSeq" id="WP_094410070.1">
    <property type="nucleotide sequence ID" value="NZ_BMJZ01000005.1"/>
</dbReference>
<dbReference type="AlphaFoldDB" id="A0A255XKJ1"/>
<gene>
    <name evidence="1" type="ORF">CHR90_15770</name>
</gene>
<dbReference type="Gene3D" id="3.40.50.2300">
    <property type="match status" value="2"/>
</dbReference>
<dbReference type="SUPFAM" id="SSF53822">
    <property type="entry name" value="Periplasmic binding protein-like I"/>
    <property type="match status" value="1"/>
</dbReference>
<keyword evidence="2" id="KW-1185">Reference proteome</keyword>
<organism evidence="1 2">
    <name type="scientific">Elstera cyanobacteriorum</name>
    <dbReference type="NCBI Taxonomy" id="2022747"/>
    <lineage>
        <taxon>Bacteria</taxon>
        <taxon>Pseudomonadati</taxon>
        <taxon>Pseudomonadota</taxon>
        <taxon>Alphaproteobacteria</taxon>
        <taxon>Rhodospirillales</taxon>
        <taxon>Rhodospirillaceae</taxon>
        <taxon>Elstera</taxon>
    </lineage>
</organism>
<accession>A0A255XKJ1</accession>